<comment type="subcellular location">
    <subcellularLocation>
        <location evidence="1">Membrane</location>
        <topology evidence="1">Multi-pass membrane protein</topology>
    </subcellularLocation>
</comment>
<dbReference type="OrthoDB" id="186812at2759"/>
<reference evidence="8" key="1">
    <citation type="submission" date="2025-08" db="UniProtKB">
        <authorList>
            <consortium name="RefSeq"/>
        </authorList>
    </citation>
    <scope>IDENTIFICATION</scope>
    <source>
        <tissue evidence="8">Whole organism</tissue>
    </source>
</reference>
<feature type="transmembrane region" description="Helical" evidence="6">
    <location>
        <begin position="70"/>
        <end position="97"/>
    </location>
</feature>
<feature type="transmembrane region" description="Helical" evidence="6">
    <location>
        <begin position="134"/>
        <end position="152"/>
    </location>
</feature>
<evidence type="ECO:0000256" key="6">
    <source>
        <dbReference type="SAM" id="Phobius"/>
    </source>
</evidence>
<proteinExistence type="inferred from homology"/>
<evidence type="ECO:0000256" key="3">
    <source>
        <dbReference type="ARBA" id="ARBA00022692"/>
    </source>
</evidence>
<evidence type="ECO:0000256" key="5">
    <source>
        <dbReference type="ARBA" id="ARBA00023136"/>
    </source>
</evidence>
<dbReference type="GO" id="GO:0016020">
    <property type="term" value="C:membrane"/>
    <property type="evidence" value="ECO:0007669"/>
    <property type="project" value="UniProtKB-SubCell"/>
</dbReference>
<keyword evidence="5 6" id="KW-0472">Membrane</keyword>
<evidence type="ECO:0000313" key="8">
    <source>
        <dbReference type="RefSeq" id="XP_018014766.2"/>
    </source>
</evidence>
<dbReference type="Pfam" id="PF03006">
    <property type="entry name" value="HlyIII"/>
    <property type="match status" value="1"/>
</dbReference>
<gene>
    <name evidence="8" type="primary">LOC108671706</name>
</gene>
<dbReference type="PANTHER" id="PTHR20855:SF3">
    <property type="entry name" value="LD03007P"/>
    <property type="match status" value="1"/>
</dbReference>
<evidence type="ECO:0000313" key="7">
    <source>
        <dbReference type="Proteomes" id="UP000694843"/>
    </source>
</evidence>
<dbReference type="InterPro" id="IPR004254">
    <property type="entry name" value="AdipoR/HlyIII-related"/>
</dbReference>
<evidence type="ECO:0000256" key="1">
    <source>
        <dbReference type="ARBA" id="ARBA00004141"/>
    </source>
</evidence>
<organism evidence="7 8">
    <name type="scientific">Hyalella azteca</name>
    <name type="common">Amphipod</name>
    <dbReference type="NCBI Taxonomy" id="294128"/>
    <lineage>
        <taxon>Eukaryota</taxon>
        <taxon>Metazoa</taxon>
        <taxon>Ecdysozoa</taxon>
        <taxon>Arthropoda</taxon>
        <taxon>Crustacea</taxon>
        <taxon>Multicrustacea</taxon>
        <taxon>Malacostraca</taxon>
        <taxon>Eumalacostraca</taxon>
        <taxon>Peracarida</taxon>
        <taxon>Amphipoda</taxon>
        <taxon>Senticaudata</taxon>
        <taxon>Talitrida</taxon>
        <taxon>Talitroidea</taxon>
        <taxon>Hyalellidae</taxon>
        <taxon>Hyalella</taxon>
    </lineage>
</organism>
<dbReference type="PANTHER" id="PTHR20855">
    <property type="entry name" value="ADIPOR/PROGESTIN RECEPTOR-RELATED"/>
    <property type="match status" value="1"/>
</dbReference>
<dbReference type="GeneID" id="108671706"/>
<protein>
    <submittedName>
        <fullName evidence="8">Monocyte to macrophage differentiation factor-like</fullName>
    </submittedName>
</protein>
<dbReference type="KEGG" id="hazt:108671706"/>
<accession>A0A8B7NNP3</accession>
<feature type="transmembrane region" description="Helical" evidence="6">
    <location>
        <begin position="213"/>
        <end position="235"/>
    </location>
</feature>
<sequence length="256" mass="28020">MSKNSSSGRTQWMNPVAVGRAGYEPTTIEHWANILSHGAFVAPAMWLAWLLVVAAGVADGWHSMRTVACGIYGLALVLLFTVSTVFHVASFCMLFTWLLRQVLHRADRAMIYVFIAASYTPWLLLQPLPPGMVHLRWGVWVLAVVGIVYQQLFHEMYKMVDTTIYVTIGVVPALAVLQMADAGMWELGLGGAVYLVGVVFFKLDGRLPCAHAVWHVLVGVASYVHYVAVATHLLATPAAVPHLAAPHCARDAVCEQ</sequence>
<dbReference type="Proteomes" id="UP000694843">
    <property type="component" value="Unplaced"/>
</dbReference>
<keyword evidence="3 6" id="KW-0812">Transmembrane</keyword>
<keyword evidence="4 6" id="KW-1133">Transmembrane helix</keyword>
<feature type="transmembrane region" description="Helical" evidence="6">
    <location>
        <begin position="183"/>
        <end position="201"/>
    </location>
</feature>
<feature type="transmembrane region" description="Helical" evidence="6">
    <location>
        <begin position="109"/>
        <end position="128"/>
    </location>
</feature>
<dbReference type="AlphaFoldDB" id="A0A8B7NNP3"/>
<dbReference type="RefSeq" id="XP_018014766.2">
    <property type="nucleotide sequence ID" value="XM_018159277.2"/>
</dbReference>
<feature type="transmembrane region" description="Helical" evidence="6">
    <location>
        <begin position="39"/>
        <end position="58"/>
    </location>
</feature>
<dbReference type="OMA" id="HEVFHAM"/>
<keyword evidence="7" id="KW-1185">Reference proteome</keyword>
<comment type="similarity">
    <text evidence="2">Belongs to the ADIPOR family.</text>
</comment>
<evidence type="ECO:0000256" key="2">
    <source>
        <dbReference type="ARBA" id="ARBA00007018"/>
    </source>
</evidence>
<feature type="transmembrane region" description="Helical" evidence="6">
    <location>
        <begin position="159"/>
        <end position="177"/>
    </location>
</feature>
<evidence type="ECO:0000256" key="4">
    <source>
        <dbReference type="ARBA" id="ARBA00022989"/>
    </source>
</evidence>
<name>A0A8B7NNP3_HYAAZ</name>